<evidence type="ECO:0000256" key="2">
    <source>
        <dbReference type="ARBA" id="ARBA00010271"/>
    </source>
</evidence>
<evidence type="ECO:0000256" key="1">
    <source>
        <dbReference type="ARBA" id="ARBA00004323"/>
    </source>
</evidence>
<keyword evidence="5" id="KW-0333">Golgi apparatus</keyword>
<dbReference type="AlphaFoldDB" id="A0A5D2A3I1"/>
<name>A0A5D2A3I1_GOSDA</name>
<evidence type="ECO:0000256" key="5">
    <source>
        <dbReference type="ARBA" id="ARBA00023034"/>
    </source>
</evidence>
<evidence type="ECO:0000313" key="8">
    <source>
        <dbReference type="EMBL" id="TYG38225.1"/>
    </source>
</evidence>
<accession>A0A5D2A3I1</accession>
<comment type="similarity">
    <text evidence="2">Belongs to the glycosyltransferase 47 family.</text>
</comment>
<evidence type="ECO:0000256" key="6">
    <source>
        <dbReference type="SAM" id="Phobius"/>
    </source>
</evidence>
<sequence>MGKQSSSLVYQIFQHRFPATFKGFFYFLPISLALTTLLLIFIYISTTANVTKTHSQTTLYLRTLPSLINNIDQTSDLSIVPFEDNEDDNDNLFADPSRTARLSRASQWLLGNIFGLIDGNDTNNKEAYHDGDIFLQDYKQMNKSLKIYVYPHSKDDPFANVLLPPDTDCKGNYASELMFKKALMESHFVTKDPNEAHLFYMPFSISSMRSDPRIDVHGIPDFVQNYMSNITLKYPYWNRTGGADHFYVACHSIGKIAFEKAFVARLNVIQLVCSSTYFPSSYLPHKDASLPQVWPRGGDPPNLLTSQRKRLAFFAGAVNSPVRIALLKVWENDTEIFAHFGRLNTPYSEQFLGSKFCIHVKGFEVNTARVADALFYGCVPIILANHYDLPFSDILNWKSFSVVVHHIDIPVLKKILQGISNEEFAMLQSNALRVRKHFQWHTPPIDFDAFHMSMYELWKRRSVVRVRFTPSMEFM</sequence>
<dbReference type="GO" id="GO:0000139">
    <property type="term" value="C:Golgi membrane"/>
    <property type="evidence" value="ECO:0007669"/>
    <property type="project" value="UniProtKB-SubCell"/>
</dbReference>
<gene>
    <name evidence="8" type="ORF">ES288_D13G204300v1</name>
</gene>
<dbReference type="GO" id="GO:0016757">
    <property type="term" value="F:glycosyltransferase activity"/>
    <property type="evidence" value="ECO:0007669"/>
    <property type="project" value="UniProtKB-KW"/>
</dbReference>
<keyword evidence="9" id="KW-1185">Reference proteome</keyword>
<dbReference type="InterPro" id="IPR004263">
    <property type="entry name" value="Exostosin"/>
</dbReference>
<evidence type="ECO:0000256" key="4">
    <source>
        <dbReference type="ARBA" id="ARBA00022968"/>
    </source>
</evidence>
<organism evidence="8 9">
    <name type="scientific">Gossypium darwinii</name>
    <name type="common">Darwin's cotton</name>
    <name type="synonym">Gossypium barbadense var. darwinii</name>
    <dbReference type="NCBI Taxonomy" id="34276"/>
    <lineage>
        <taxon>Eukaryota</taxon>
        <taxon>Viridiplantae</taxon>
        <taxon>Streptophyta</taxon>
        <taxon>Embryophyta</taxon>
        <taxon>Tracheophyta</taxon>
        <taxon>Spermatophyta</taxon>
        <taxon>Magnoliopsida</taxon>
        <taxon>eudicotyledons</taxon>
        <taxon>Gunneridae</taxon>
        <taxon>Pentapetalae</taxon>
        <taxon>rosids</taxon>
        <taxon>malvids</taxon>
        <taxon>Malvales</taxon>
        <taxon>Malvaceae</taxon>
        <taxon>Malvoideae</taxon>
        <taxon>Gossypium</taxon>
    </lineage>
</organism>
<evidence type="ECO:0000259" key="7">
    <source>
        <dbReference type="Pfam" id="PF03016"/>
    </source>
</evidence>
<dbReference type="EMBL" id="CM017713">
    <property type="protein sequence ID" value="TYG38225.1"/>
    <property type="molecule type" value="Genomic_DNA"/>
</dbReference>
<keyword evidence="4" id="KW-0735">Signal-anchor</keyword>
<dbReference type="InterPro" id="IPR040911">
    <property type="entry name" value="Exostosin_GT47"/>
</dbReference>
<evidence type="ECO:0000313" key="9">
    <source>
        <dbReference type="Proteomes" id="UP000323506"/>
    </source>
</evidence>
<keyword evidence="6" id="KW-0472">Membrane</keyword>
<keyword evidence="6" id="KW-0812">Transmembrane</keyword>
<comment type="subcellular location">
    <subcellularLocation>
        <location evidence="1">Golgi apparatus membrane</location>
        <topology evidence="1">Single-pass type II membrane protein</topology>
    </subcellularLocation>
</comment>
<keyword evidence="3" id="KW-0808">Transferase</keyword>
<feature type="domain" description="Exostosin GT47" evidence="7">
    <location>
        <begin position="141"/>
        <end position="418"/>
    </location>
</feature>
<evidence type="ECO:0000256" key="3">
    <source>
        <dbReference type="ARBA" id="ARBA00022676"/>
    </source>
</evidence>
<reference evidence="8 9" key="1">
    <citation type="submission" date="2019-06" db="EMBL/GenBank/DDBJ databases">
        <title>WGS assembly of Gossypium darwinii.</title>
        <authorList>
            <person name="Chen Z.J."/>
            <person name="Sreedasyam A."/>
            <person name="Ando A."/>
            <person name="Song Q."/>
            <person name="De L."/>
            <person name="Hulse-Kemp A."/>
            <person name="Ding M."/>
            <person name="Ye W."/>
            <person name="Kirkbride R."/>
            <person name="Jenkins J."/>
            <person name="Plott C."/>
            <person name="Lovell J."/>
            <person name="Lin Y.-M."/>
            <person name="Vaughn R."/>
            <person name="Liu B."/>
            <person name="Li W."/>
            <person name="Simpson S."/>
            <person name="Scheffler B."/>
            <person name="Saski C."/>
            <person name="Grover C."/>
            <person name="Hu G."/>
            <person name="Conover J."/>
            <person name="Carlson J."/>
            <person name="Shu S."/>
            <person name="Boston L."/>
            <person name="Williams M."/>
            <person name="Peterson D."/>
            <person name="Mcgee K."/>
            <person name="Jones D."/>
            <person name="Wendel J."/>
            <person name="Stelly D."/>
            <person name="Grimwood J."/>
            <person name="Schmutz J."/>
        </authorList>
    </citation>
    <scope>NUCLEOTIDE SEQUENCE [LARGE SCALE GENOMIC DNA]</scope>
    <source>
        <strain evidence="8">1808015.09</strain>
    </source>
</reference>
<feature type="transmembrane region" description="Helical" evidence="6">
    <location>
        <begin position="24"/>
        <end position="44"/>
    </location>
</feature>
<dbReference type="Pfam" id="PF03016">
    <property type="entry name" value="Exostosin_GT47"/>
    <property type="match status" value="1"/>
</dbReference>
<dbReference type="PANTHER" id="PTHR11062:SF272">
    <property type="entry name" value="EXOSTOSIN FAMILY PROTEIN"/>
    <property type="match status" value="1"/>
</dbReference>
<proteinExistence type="inferred from homology"/>
<dbReference type="Proteomes" id="UP000323506">
    <property type="component" value="Chromosome D13"/>
</dbReference>
<keyword evidence="6" id="KW-1133">Transmembrane helix</keyword>
<protein>
    <recommendedName>
        <fullName evidence="7">Exostosin GT47 domain-containing protein</fullName>
    </recommendedName>
</protein>
<dbReference type="PANTHER" id="PTHR11062">
    <property type="entry name" value="EXOSTOSIN HEPARAN SULFATE GLYCOSYLTRANSFERASE -RELATED"/>
    <property type="match status" value="1"/>
</dbReference>
<keyword evidence="3" id="KW-0328">Glycosyltransferase</keyword>